<dbReference type="AlphaFoldDB" id="A0A368HFX2"/>
<organism evidence="1 2">
    <name type="scientific">Acidiferrobacter thiooxydans</name>
    <dbReference type="NCBI Taxonomy" id="163359"/>
    <lineage>
        <taxon>Bacteria</taxon>
        <taxon>Pseudomonadati</taxon>
        <taxon>Pseudomonadota</taxon>
        <taxon>Gammaproteobacteria</taxon>
        <taxon>Acidiferrobacterales</taxon>
        <taxon>Acidiferrobacteraceae</taxon>
        <taxon>Acidiferrobacter</taxon>
    </lineage>
</organism>
<name>A0A368HFX2_9GAMM</name>
<dbReference type="Proteomes" id="UP000253250">
    <property type="component" value="Unassembled WGS sequence"/>
</dbReference>
<proteinExistence type="predicted"/>
<gene>
    <name evidence="1" type="ORF">C4900_00090</name>
</gene>
<accession>A0A368HFX2</accession>
<sequence length="65" mass="7088">MAGRKPVFKPAMTAAARMRRSRALRRSALARITDGLAQAPTATPSRRLAVSSGICRSRAMNRLYS</sequence>
<protein>
    <submittedName>
        <fullName evidence="1">Uncharacterized protein</fullName>
    </submittedName>
</protein>
<keyword evidence="2" id="KW-1185">Reference proteome</keyword>
<evidence type="ECO:0000313" key="2">
    <source>
        <dbReference type="Proteomes" id="UP000253250"/>
    </source>
</evidence>
<comment type="caution">
    <text evidence="1">The sequence shown here is derived from an EMBL/GenBank/DDBJ whole genome shotgun (WGS) entry which is preliminary data.</text>
</comment>
<reference evidence="1 2" key="1">
    <citation type="submission" date="2018-02" db="EMBL/GenBank/DDBJ databases">
        <title>Insights into the biology of acidophilic members of the Acidiferrobacteraceae family derived from comparative genomic analyses.</title>
        <authorList>
            <person name="Issotta F."/>
            <person name="Thyssen C."/>
            <person name="Mena C."/>
            <person name="Moya A."/>
            <person name="Bellenberg S."/>
            <person name="Sproer C."/>
            <person name="Covarrubias P.C."/>
            <person name="Sand W."/>
            <person name="Quatrini R."/>
            <person name="Vera M."/>
        </authorList>
    </citation>
    <scope>NUCLEOTIDE SEQUENCE [LARGE SCALE GENOMIC DNA]</scope>
    <source>
        <strain evidence="2">m-1</strain>
    </source>
</reference>
<evidence type="ECO:0000313" key="1">
    <source>
        <dbReference type="EMBL" id="RCN58246.1"/>
    </source>
</evidence>
<dbReference type="EMBL" id="PSYR01000001">
    <property type="protein sequence ID" value="RCN58246.1"/>
    <property type="molecule type" value="Genomic_DNA"/>
</dbReference>